<accession>A0A8H5HER0</accession>
<dbReference type="OrthoDB" id="3238622at2759"/>
<dbReference type="EMBL" id="JAACJN010000055">
    <property type="protein sequence ID" value="KAF5381874.1"/>
    <property type="molecule type" value="Genomic_DNA"/>
</dbReference>
<organism evidence="1 2">
    <name type="scientific">Collybiopsis confluens</name>
    <dbReference type="NCBI Taxonomy" id="2823264"/>
    <lineage>
        <taxon>Eukaryota</taxon>
        <taxon>Fungi</taxon>
        <taxon>Dikarya</taxon>
        <taxon>Basidiomycota</taxon>
        <taxon>Agaricomycotina</taxon>
        <taxon>Agaricomycetes</taxon>
        <taxon>Agaricomycetidae</taxon>
        <taxon>Agaricales</taxon>
        <taxon>Marasmiineae</taxon>
        <taxon>Omphalotaceae</taxon>
        <taxon>Collybiopsis</taxon>
    </lineage>
</organism>
<evidence type="ECO:0008006" key="3">
    <source>
        <dbReference type="Google" id="ProtNLM"/>
    </source>
</evidence>
<proteinExistence type="predicted"/>
<protein>
    <recommendedName>
        <fullName evidence="3">BTB domain-containing protein</fullName>
    </recommendedName>
</protein>
<dbReference type="AlphaFoldDB" id="A0A8H5HER0"/>
<keyword evidence="2" id="KW-1185">Reference proteome</keyword>
<evidence type="ECO:0000313" key="2">
    <source>
        <dbReference type="Proteomes" id="UP000518752"/>
    </source>
</evidence>
<gene>
    <name evidence="1" type="ORF">D9757_007541</name>
</gene>
<sequence>MALATAASNLVLDSYEPSIAGSSSLQYKLHPSFSSNFGDVILYAVDGVAYRMHSYTLRMASGFFFDMFTLPQPSPPTTTEEGIHSANKLKHVPTYENSDILTLFLTLITGIPINTPLHEWGLLSPSTPALTDSPAITTSCFHVIDRVLRLAENWDAAGPISYIRSGLLSPEMVDRNPLRVYAIASHFGWDHERNIAAQYTLKLDLFLASDIQTQENLERLASKDIMSLFRLRYRRKEELRELLEDPDRFSVGNTENSLCAKCKETPLDNKTWRLLKEAMIMEIDRRPLGDSIIGFDVGGIGGEDFVGGILAWPEAQACFAATCVKEECGGLNYDQCATLKEIQDCVDTLSWDL</sequence>
<dbReference type="Proteomes" id="UP000518752">
    <property type="component" value="Unassembled WGS sequence"/>
</dbReference>
<name>A0A8H5HER0_9AGAR</name>
<comment type="caution">
    <text evidence="1">The sequence shown here is derived from an EMBL/GenBank/DDBJ whole genome shotgun (WGS) entry which is preliminary data.</text>
</comment>
<reference evidence="1 2" key="1">
    <citation type="journal article" date="2020" name="ISME J.">
        <title>Uncovering the hidden diversity of litter-decomposition mechanisms in mushroom-forming fungi.</title>
        <authorList>
            <person name="Floudas D."/>
            <person name="Bentzer J."/>
            <person name="Ahren D."/>
            <person name="Johansson T."/>
            <person name="Persson P."/>
            <person name="Tunlid A."/>
        </authorList>
    </citation>
    <scope>NUCLEOTIDE SEQUENCE [LARGE SCALE GENOMIC DNA]</scope>
    <source>
        <strain evidence="1 2">CBS 406.79</strain>
    </source>
</reference>
<evidence type="ECO:0000313" key="1">
    <source>
        <dbReference type="EMBL" id="KAF5381874.1"/>
    </source>
</evidence>